<keyword evidence="1" id="KW-0645">Protease</keyword>
<accession>A0A447TQ58</accession>
<dbReference type="Proteomes" id="UP000269208">
    <property type="component" value="Chromosome"/>
</dbReference>
<evidence type="ECO:0000313" key="1">
    <source>
        <dbReference type="EMBL" id="VEB51502.1"/>
    </source>
</evidence>
<name>A0A447TQ58_SALET</name>
<keyword evidence="1" id="KW-0378">Hydrolase</keyword>
<proteinExistence type="predicted"/>
<organism evidence="1 2">
    <name type="scientific">Salmonella enterica I</name>
    <dbReference type="NCBI Taxonomy" id="59201"/>
    <lineage>
        <taxon>Bacteria</taxon>
        <taxon>Pseudomonadati</taxon>
        <taxon>Pseudomonadota</taxon>
        <taxon>Gammaproteobacteria</taxon>
        <taxon>Enterobacterales</taxon>
        <taxon>Enterobacteriaceae</taxon>
        <taxon>Salmonella</taxon>
    </lineage>
</organism>
<dbReference type="AlphaFoldDB" id="A0A447TQ58"/>
<keyword evidence="1" id="KW-0224">Dipeptidase</keyword>
<dbReference type="GO" id="GO:0016805">
    <property type="term" value="F:dipeptidase activity"/>
    <property type="evidence" value="ECO:0007669"/>
    <property type="project" value="UniProtKB-KW"/>
</dbReference>
<gene>
    <name evidence="1" type="primary">pepE_3</name>
    <name evidence="1" type="ORF">NCTC6754_01207</name>
</gene>
<reference evidence="1 2" key="1">
    <citation type="submission" date="2018-12" db="EMBL/GenBank/DDBJ databases">
        <authorList>
            <consortium name="Pathogen Informatics"/>
        </authorList>
    </citation>
    <scope>NUCLEOTIDE SEQUENCE [LARGE SCALE GENOMIC DNA]</scope>
    <source>
        <strain evidence="1 2">NCTC6754</strain>
    </source>
</reference>
<sequence length="82" mass="8760">MSNGQAVLGGPNTSWVFKAGEEGRGAGSGSSLLISGHIEWPNDGPTRMFSVGPRHPASHLILAPFLVLIRLFQYAIGDRTEQ</sequence>
<protein>
    <submittedName>
        <fullName evidence="1">Peptidase E</fullName>
        <ecNumber evidence="1">3.4.13.21</ecNumber>
    </submittedName>
</protein>
<dbReference type="EMBL" id="LR134190">
    <property type="protein sequence ID" value="VEB51502.1"/>
    <property type="molecule type" value="Genomic_DNA"/>
</dbReference>
<evidence type="ECO:0000313" key="2">
    <source>
        <dbReference type="Proteomes" id="UP000269208"/>
    </source>
</evidence>
<dbReference type="EC" id="3.4.13.21" evidence="1"/>